<keyword evidence="3" id="KW-1185">Reference proteome</keyword>
<proteinExistence type="predicted"/>
<evidence type="ECO:0008006" key="4">
    <source>
        <dbReference type="Google" id="ProtNLM"/>
    </source>
</evidence>
<evidence type="ECO:0000256" key="1">
    <source>
        <dbReference type="SAM" id="SignalP"/>
    </source>
</evidence>
<dbReference type="EMBL" id="AAXW01000042">
    <property type="protein sequence ID" value="EAZ89540.1"/>
    <property type="molecule type" value="Genomic_DNA"/>
</dbReference>
<dbReference type="eggNOG" id="ENOG5030I1A">
    <property type="taxonomic scope" value="Bacteria"/>
</dbReference>
<reference evidence="2 3" key="1">
    <citation type="submission" date="2007-03" db="EMBL/GenBank/DDBJ databases">
        <authorList>
            <person name="Stal L."/>
            <person name="Ferriera S."/>
            <person name="Johnson J."/>
            <person name="Kravitz S."/>
            <person name="Beeson K."/>
            <person name="Sutton G."/>
            <person name="Rogers Y.-H."/>
            <person name="Friedman R."/>
            <person name="Frazier M."/>
            <person name="Venter J.C."/>
        </authorList>
    </citation>
    <scope>NUCLEOTIDE SEQUENCE [LARGE SCALE GENOMIC DNA]</scope>
    <source>
        <strain evidence="2 3">CCY0110</strain>
    </source>
</reference>
<name>A3IVG8_9CHRO</name>
<comment type="caution">
    <text evidence="2">The sequence shown here is derived from an EMBL/GenBank/DDBJ whole genome shotgun (WGS) entry which is preliminary data.</text>
</comment>
<feature type="signal peptide" evidence="1">
    <location>
        <begin position="1"/>
        <end position="27"/>
    </location>
</feature>
<keyword evidence="1" id="KW-0732">Signal</keyword>
<evidence type="ECO:0000313" key="2">
    <source>
        <dbReference type="EMBL" id="EAZ89540.1"/>
    </source>
</evidence>
<gene>
    <name evidence="2" type="ORF">CY0110_09226</name>
</gene>
<organism evidence="2 3">
    <name type="scientific">Crocosphaera chwakensis CCY0110</name>
    <dbReference type="NCBI Taxonomy" id="391612"/>
    <lineage>
        <taxon>Bacteria</taxon>
        <taxon>Bacillati</taxon>
        <taxon>Cyanobacteriota</taxon>
        <taxon>Cyanophyceae</taxon>
        <taxon>Oscillatoriophycideae</taxon>
        <taxon>Chroococcales</taxon>
        <taxon>Aphanothecaceae</taxon>
        <taxon>Crocosphaera</taxon>
        <taxon>Crocosphaera chwakensis</taxon>
    </lineage>
</organism>
<protein>
    <recommendedName>
        <fullName evidence="4">PEP-CTERM protein-sorting domain-containing protein</fullName>
    </recommendedName>
</protein>
<dbReference type="RefSeq" id="WP_008277378.1">
    <property type="nucleotide sequence ID" value="NZ_AAXW01000042.1"/>
</dbReference>
<evidence type="ECO:0000313" key="3">
    <source>
        <dbReference type="Proteomes" id="UP000003781"/>
    </source>
</evidence>
<dbReference type="AlphaFoldDB" id="A3IVG8"/>
<accession>A3IVG8</accession>
<sequence>MKHLLKTFSLAITTGMVAISFPSVTNAFTMSPTPGFYDEEGGMSYDDLSDDRLDPTDLGSLIPGVNTLRASFFNDGGVGLDYFTFTVDKGQALKAIVLNDWVVDPFEDIAFIGIKEGDVFDFTFPNSNPAGFQATGLLGWSHLRSTQVGTNKILEEMAISNLTPENGGIDEDYFQAEVDEGVYAGLPNQATLEQSLLNLALPQNSQAGAIGFDLPLKAGTYSMWLRQGNANPISVELDFETVSVPEPTGVLGTTVAFGLMTLLRKKGKRS</sequence>
<dbReference type="Proteomes" id="UP000003781">
    <property type="component" value="Unassembled WGS sequence"/>
</dbReference>
<dbReference type="OrthoDB" id="9773411at2"/>
<feature type="chain" id="PRO_5002653942" description="PEP-CTERM protein-sorting domain-containing protein" evidence="1">
    <location>
        <begin position="28"/>
        <end position="270"/>
    </location>
</feature>